<organism evidence="2 3">
    <name type="scientific">Chlamydomonas incerta</name>
    <dbReference type="NCBI Taxonomy" id="51695"/>
    <lineage>
        <taxon>Eukaryota</taxon>
        <taxon>Viridiplantae</taxon>
        <taxon>Chlorophyta</taxon>
        <taxon>core chlorophytes</taxon>
        <taxon>Chlorophyceae</taxon>
        <taxon>CS clade</taxon>
        <taxon>Chlamydomonadales</taxon>
        <taxon>Chlamydomonadaceae</taxon>
        <taxon>Chlamydomonas</taxon>
    </lineage>
</organism>
<evidence type="ECO:0000259" key="1">
    <source>
        <dbReference type="PROSITE" id="PS50213"/>
    </source>
</evidence>
<comment type="caution">
    <text evidence="2">The sequence shown here is derived from an EMBL/GenBank/DDBJ whole genome shotgun (WGS) entry which is preliminary data.</text>
</comment>
<keyword evidence="3" id="KW-1185">Reference proteome</keyword>
<dbReference type="InterPro" id="IPR000782">
    <property type="entry name" value="FAS1_domain"/>
</dbReference>
<accession>A0A835SLY4</accession>
<dbReference type="OrthoDB" id="556321at2759"/>
<evidence type="ECO:0000313" key="3">
    <source>
        <dbReference type="Proteomes" id="UP000650467"/>
    </source>
</evidence>
<protein>
    <recommendedName>
        <fullName evidence="1">FAS1 domain-containing protein</fullName>
    </recommendedName>
</protein>
<dbReference type="InterPro" id="IPR036378">
    <property type="entry name" value="FAS1_dom_sf"/>
</dbReference>
<dbReference type="Proteomes" id="UP000650467">
    <property type="component" value="Unassembled WGS sequence"/>
</dbReference>
<name>A0A835SLY4_CHLIN</name>
<dbReference type="AlphaFoldDB" id="A0A835SLY4"/>
<dbReference type="Pfam" id="PF02469">
    <property type="entry name" value="Fasciclin"/>
    <property type="match status" value="1"/>
</dbReference>
<dbReference type="SUPFAM" id="SSF82153">
    <property type="entry name" value="FAS1 domain"/>
    <property type="match status" value="1"/>
</dbReference>
<dbReference type="PROSITE" id="PS50213">
    <property type="entry name" value="FAS1"/>
    <property type="match status" value="1"/>
</dbReference>
<reference evidence="2" key="1">
    <citation type="journal article" date="2020" name="bioRxiv">
        <title>Comparative genomics of Chlamydomonas.</title>
        <authorList>
            <person name="Craig R.J."/>
            <person name="Hasan A.R."/>
            <person name="Ness R.W."/>
            <person name="Keightley P.D."/>
        </authorList>
    </citation>
    <scope>NUCLEOTIDE SEQUENCE</scope>
    <source>
        <strain evidence="2">SAG 7.73</strain>
    </source>
</reference>
<dbReference type="EMBL" id="JAEHOC010000109">
    <property type="protein sequence ID" value="KAG2422406.1"/>
    <property type="molecule type" value="Genomic_DNA"/>
</dbReference>
<sequence length="404" mass="43742">MFCTNTTARIQNEINNGAQLTILAPTNDAFDFAFRDFYGHWTAAMLAAHMLSGVISSSAITANNGTPADLYSYAYYPSYHIQLLSLRGEFTVKQQSPVTSQTFVANRYDNAISGNTAVAHMISAVLEVPMPFSPPPPPPPPPGNDPYWNESEESVYAGLLNEPEAALFVKLVDRYDYYNISEEPGYPHEGTLTHHYLNQWYCVATVLVPSVNATHDFLSRVTLGGRAMTFADCEAPTLPGHADVCRALMQYAIVPYYDFFEHQFLPSFDPTTYNLTSGFGVPDTARYAYLNHSTAYPGTPGTAETQIVYKLDTTPPVDAATLAFQTTANPPCVGIARSLKGPIPAGAPYPGIDQRGTIYIIDQVLFPFGAYGDAIIAHGGSYSPAAGCPYDEVITAAGPIGPKG</sequence>
<dbReference type="Gene3D" id="2.30.180.10">
    <property type="entry name" value="FAS1 domain"/>
    <property type="match status" value="1"/>
</dbReference>
<gene>
    <name evidence="2" type="ORF">HXX76_016051</name>
</gene>
<proteinExistence type="predicted"/>
<feature type="domain" description="FAS1" evidence="1">
    <location>
        <begin position="1"/>
        <end position="126"/>
    </location>
</feature>
<evidence type="ECO:0000313" key="2">
    <source>
        <dbReference type="EMBL" id="KAG2422406.1"/>
    </source>
</evidence>